<proteinExistence type="predicted"/>
<organism evidence="1 2">
    <name type="scientific">Zarea fungicola</name>
    <dbReference type="NCBI Taxonomy" id="93591"/>
    <lineage>
        <taxon>Eukaryota</taxon>
        <taxon>Fungi</taxon>
        <taxon>Dikarya</taxon>
        <taxon>Ascomycota</taxon>
        <taxon>Pezizomycotina</taxon>
        <taxon>Sordariomycetes</taxon>
        <taxon>Hypocreomycetidae</taxon>
        <taxon>Hypocreales</taxon>
        <taxon>Cordycipitaceae</taxon>
        <taxon>Zarea</taxon>
    </lineage>
</organism>
<dbReference type="EMBL" id="JANJQO010000083">
    <property type="protein sequence ID" value="KAJ2982300.1"/>
    <property type="molecule type" value="Genomic_DNA"/>
</dbReference>
<dbReference type="Proteomes" id="UP001143910">
    <property type="component" value="Unassembled WGS sequence"/>
</dbReference>
<protein>
    <submittedName>
        <fullName evidence="1">Uncharacterized protein</fullName>
    </submittedName>
</protein>
<evidence type="ECO:0000313" key="1">
    <source>
        <dbReference type="EMBL" id="KAJ2982300.1"/>
    </source>
</evidence>
<keyword evidence="2" id="KW-1185">Reference proteome</keyword>
<comment type="caution">
    <text evidence="1">The sequence shown here is derived from an EMBL/GenBank/DDBJ whole genome shotgun (WGS) entry which is preliminary data.</text>
</comment>
<gene>
    <name evidence="1" type="ORF">NQ176_g1473</name>
</gene>
<name>A0ACC1NTP3_9HYPO</name>
<sequence length="415" mass="46532">MDFDDCFDDSFLDRADLSTPNILHNDSPRSVQDASPPLDAESGPESEPDQSGTTSRFPLLRSSDIDPDRDYDRNNPTCIHYDLKLKISQRGAGRKRSTQVELFNKPNIVLAPSDLWKEQLEADVAALRSDSTKFPTGSTYTCLGGAVSIKAKTTRSGLDESFNGEDVPWSTIDQHLESLGLLFRLRRMPIAVMIELTYHETSTTVAPGTRQRRSATTVARANLPSDAVFMTRFYNHHECNAKECRQNSMYCLKDRNGNHHGIDRETMRAIYLEVKQNIPEGENFEDVQDVEIPQHFRRDILSKSRKRKANGDIGCRNCKTRNTGEAEPLQIPGNPDEKLQAYFTKNLDVQNDRRRNGMEAANKFAMDELLDLATVHLKQDIVSEKMVASGVPLGCALAFVSGIASFIASQDVDEE</sequence>
<reference evidence="1" key="1">
    <citation type="submission" date="2022-08" db="EMBL/GenBank/DDBJ databases">
        <title>Genome Sequence of Lecanicillium fungicola.</title>
        <authorList>
            <person name="Buettner E."/>
        </authorList>
    </citation>
    <scope>NUCLEOTIDE SEQUENCE</scope>
    <source>
        <strain evidence="1">Babe33</strain>
    </source>
</reference>
<evidence type="ECO:0000313" key="2">
    <source>
        <dbReference type="Proteomes" id="UP001143910"/>
    </source>
</evidence>
<accession>A0ACC1NTP3</accession>